<protein>
    <submittedName>
        <fullName evidence="3">Uncharacterized protein</fullName>
    </submittedName>
</protein>
<proteinExistence type="predicted"/>
<keyword evidence="2" id="KW-1133">Transmembrane helix</keyword>
<evidence type="ECO:0000313" key="3">
    <source>
        <dbReference type="EMBL" id="CAC5423244.1"/>
    </source>
</evidence>
<feature type="compositionally biased region" description="Basic residues" evidence="1">
    <location>
        <begin position="180"/>
        <end position="194"/>
    </location>
</feature>
<feature type="compositionally biased region" description="Gly residues" evidence="1">
    <location>
        <begin position="167"/>
        <end position="177"/>
    </location>
</feature>
<feature type="compositionally biased region" description="Gly residues" evidence="1">
    <location>
        <begin position="220"/>
        <end position="231"/>
    </location>
</feature>
<reference evidence="3 4" key="1">
    <citation type="submission" date="2020-06" db="EMBL/GenBank/DDBJ databases">
        <authorList>
            <person name="Li R."/>
            <person name="Bekaert M."/>
        </authorList>
    </citation>
    <scope>NUCLEOTIDE SEQUENCE [LARGE SCALE GENOMIC DNA]</scope>
    <source>
        <strain evidence="4">wild</strain>
    </source>
</reference>
<feature type="transmembrane region" description="Helical" evidence="2">
    <location>
        <begin position="491"/>
        <end position="510"/>
    </location>
</feature>
<gene>
    <name evidence="3" type="ORF">MCOR_55233</name>
</gene>
<dbReference type="EMBL" id="CACVKT020009753">
    <property type="protein sequence ID" value="CAC5423244.1"/>
    <property type="molecule type" value="Genomic_DNA"/>
</dbReference>
<keyword evidence="4" id="KW-1185">Reference proteome</keyword>
<name>A0A6J8ERK5_MYTCO</name>
<dbReference type="Proteomes" id="UP000507470">
    <property type="component" value="Unassembled WGS sequence"/>
</dbReference>
<keyword evidence="2" id="KW-0472">Membrane</keyword>
<organism evidence="3 4">
    <name type="scientific">Mytilus coruscus</name>
    <name type="common">Sea mussel</name>
    <dbReference type="NCBI Taxonomy" id="42192"/>
    <lineage>
        <taxon>Eukaryota</taxon>
        <taxon>Metazoa</taxon>
        <taxon>Spiralia</taxon>
        <taxon>Lophotrochozoa</taxon>
        <taxon>Mollusca</taxon>
        <taxon>Bivalvia</taxon>
        <taxon>Autobranchia</taxon>
        <taxon>Pteriomorphia</taxon>
        <taxon>Mytilida</taxon>
        <taxon>Mytiloidea</taxon>
        <taxon>Mytilidae</taxon>
        <taxon>Mytilinae</taxon>
        <taxon>Mytilus</taxon>
    </lineage>
</organism>
<evidence type="ECO:0000256" key="1">
    <source>
        <dbReference type="SAM" id="MobiDB-lite"/>
    </source>
</evidence>
<evidence type="ECO:0000313" key="4">
    <source>
        <dbReference type="Proteomes" id="UP000507470"/>
    </source>
</evidence>
<evidence type="ECO:0000256" key="2">
    <source>
        <dbReference type="SAM" id="Phobius"/>
    </source>
</evidence>
<accession>A0A6J8ERK5</accession>
<keyword evidence="2" id="KW-0812">Transmembrane</keyword>
<feature type="compositionally biased region" description="Gly residues" evidence="1">
    <location>
        <begin position="197"/>
        <end position="207"/>
    </location>
</feature>
<dbReference type="AlphaFoldDB" id="A0A6J8ERK5"/>
<feature type="region of interest" description="Disordered" evidence="1">
    <location>
        <begin position="143"/>
        <end position="260"/>
    </location>
</feature>
<feature type="compositionally biased region" description="Basic residues" evidence="1">
    <location>
        <begin position="150"/>
        <end position="165"/>
    </location>
</feature>
<sequence>MRKRACVSRSRYEFIGLRGFRRVHYWNLSKEKGKSVTIPRFFMNLNQLLDQQAISSQIGGELGWVSQIGNGMGAESQIEGGLGWASQIGDGMGAAAQIGGGLGWASQIGDGMGAASQIGGGHGGATLIGDGMGATSQIGGGYGGASQITGRHRGASQIRGRHRGASQKGGGHGGASLIGGRHRGASRIGGRHRGISQIGGGHGGASQIGGRHRGASQIEGHGGAKQIGDGMGATSQIGGHRGASQIEGRHRGASQIGGGLGASSQIEEALGALPDISAFGAKENSQLTRTSMAPTITRRFRTHFDKPRTRGRRSVDFSLTGNNFKIEFDIKFSPQTRDEKISSLNSIPYQFDNLAMSPIAIINKHKRNRNSGHDEIKNQRTFNITFQTDGFSYSGRHLDYISINEHTLMSESVGLIVFEDPISSETKVYVRAYDSDGELCTPSCLVPKSTYKECSGLIKIMSDFPRIYVDSFNDAFELEMTPFLRFVCVNYGHLFFILVMSFICHSITVVKK</sequence>